<evidence type="ECO:0000259" key="1">
    <source>
        <dbReference type="PROSITE" id="PS50883"/>
    </source>
</evidence>
<reference evidence="2 3" key="1">
    <citation type="submission" date="2021-10" db="EMBL/GenBank/DDBJ databases">
        <authorList>
            <person name="Criscuolo A."/>
        </authorList>
    </citation>
    <scope>NUCLEOTIDE SEQUENCE [LARGE SCALE GENOMIC DNA]</scope>
    <source>
        <strain evidence="3">CIP 111883</strain>
    </source>
</reference>
<keyword evidence="3" id="KW-1185">Reference proteome</keyword>
<dbReference type="InterPro" id="IPR050706">
    <property type="entry name" value="Cyclic-di-GMP_PDE-like"/>
</dbReference>
<dbReference type="Proteomes" id="UP000789833">
    <property type="component" value="Unassembled WGS sequence"/>
</dbReference>
<dbReference type="SUPFAM" id="SSF141868">
    <property type="entry name" value="EAL domain-like"/>
    <property type="match status" value="1"/>
</dbReference>
<accession>A0ABN8A976</accession>
<dbReference type="InterPro" id="IPR029151">
    <property type="entry name" value="Sensor-like_sf"/>
</dbReference>
<dbReference type="Pfam" id="PF00563">
    <property type="entry name" value="EAL"/>
    <property type="match status" value="1"/>
</dbReference>
<gene>
    <name evidence="2" type="primary">ykuI</name>
    <name evidence="2" type="ORF">BACCIP111883_00680</name>
</gene>
<sequence length="405" mass="47461">MDPLDIMANLDKVCPYYQAIFNAEKQEVMGYEVLGRIQLDNKEVESLGPFFHDYSIPLEYQSEVEKVVINKALTYYTENSCSFKLFLNQNVHLLLQDQGESLLELLLSFVPKGLNLENIVIEIDEHSSKEDIEYIQHIFNYYKTYGIQLAIANIGEAGANMDRIRRLSPNIMKVDLRMLRQSYEVTSHQDVLYSLAILSRKIGAALLYENIDASFQLQYAWRNGGQYYQGEYLHQPGPDFIQILHAKKVLIEKFQQFIRYEKRKLQAIHHFSQMLDAKIHSLPSKDMQHDEIDSWLLSLAKQFTDISFRMYVCDENGFQLSSNLFKEEGIWKTVESSKGKNWSWRPYFLENVMKMSIDQKGILSDLYSDIKTGESVRTYSYPISRGRFLYMDLAYEFLYENQDLL</sequence>
<organism evidence="2 3">
    <name type="scientific">Sutcliffiella rhizosphaerae</name>
    <dbReference type="NCBI Taxonomy" id="2880967"/>
    <lineage>
        <taxon>Bacteria</taxon>
        <taxon>Bacillati</taxon>
        <taxon>Bacillota</taxon>
        <taxon>Bacilli</taxon>
        <taxon>Bacillales</taxon>
        <taxon>Bacillaceae</taxon>
        <taxon>Sutcliffiella</taxon>
    </lineage>
</organism>
<dbReference type="PANTHER" id="PTHR33121:SF82">
    <property type="entry name" value="SIGNAL TRANSDUCTION PROTEIN CONTAINING A EAL DOMAIN"/>
    <property type="match status" value="1"/>
</dbReference>
<proteinExistence type="predicted"/>
<dbReference type="CDD" id="cd01948">
    <property type="entry name" value="EAL"/>
    <property type="match status" value="1"/>
</dbReference>
<dbReference type="PROSITE" id="PS50883">
    <property type="entry name" value="EAL"/>
    <property type="match status" value="1"/>
</dbReference>
<dbReference type="RefSeq" id="WP_230499836.1">
    <property type="nucleotide sequence ID" value="NZ_CAKJTJ010000002.1"/>
</dbReference>
<dbReference type="EMBL" id="CAKJTJ010000002">
    <property type="protein sequence ID" value="CAG9619912.1"/>
    <property type="molecule type" value="Genomic_DNA"/>
</dbReference>
<protein>
    <submittedName>
        <fullName evidence="2">EAL-domain containing protein YkuI</fullName>
    </submittedName>
</protein>
<dbReference type="Gene3D" id="3.30.450.20">
    <property type="entry name" value="PAS domain"/>
    <property type="match status" value="1"/>
</dbReference>
<dbReference type="InterPro" id="IPR001633">
    <property type="entry name" value="EAL_dom"/>
</dbReference>
<dbReference type="Gene3D" id="3.20.20.450">
    <property type="entry name" value="EAL domain"/>
    <property type="match status" value="1"/>
</dbReference>
<dbReference type="Pfam" id="PF10388">
    <property type="entry name" value="YkuI_C"/>
    <property type="match status" value="1"/>
</dbReference>
<feature type="domain" description="EAL" evidence="1">
    <location>
        <begin position="1"/>
        <end position="250"/>
    </location>
</feature>
<dbReference type="SMART" id="SM00052">
    <property type="entry name" value="EAL"/>
    <property type="match status" value="1"/>
</dbReference>
<name>A0ABN8A976_9BACI</name>
<dbReference type="SUPFAM" id="SSF103190">
    <property type="entry name" value="Sensory domain-like"/>
    <property type="match status" value="1"/>
</dbReference>
<evidence type="ECO:0000313" key="3">
    <source>
        <dbReference type="Proteomes" id="UP000789833"/>
    </source>
</evidence>
<dbReference type="Gene3D" id="1.20.5.170">
    <property type="match status" value="1"/>
</dbReference>
<evidence type="ECO:0000313" key="2">
    <source>
        <dbReference type="EMBL" id="CAG9619912.1"/>
    </source>
</evidence>
<dbReference type="InterPro" id="IPR035919">
    <property type="entry name" value="EAL_sf"/>
</dbReference>
<comment type="caution">
    <text evidence="2">The sequence shown here is derived from an EMBL/GenBank/DDBJ whole genome shotgun (WGS) entry which is preliminary data.</text>
</comment>
<dbReference type="PANTHER" id="PTHR33121">
    <property type="entry name" value="CYCLIC DI-GMP PHOSPHODIESTERASE PDEF"/>
    <property type="match status" value="1"/>
</dbReference>
<dbReference type="InterPro" id="IPR018842">
    <property type="entry name" value="YkuI_C"/>
</dbReference>